<dbReference type="InterPro" id="IPR008920">
    <property type="entry name" value="TF_FadR/GntR_C"/>
</dbReference>
<evidence type="ECO:0000256" key="1">
    <source>
        <dbReference type="ARBA" id="ARBA00023015"/>
    </source>
</evidence>
<gene>
    <name evidence="5" type="ORF">ACFOYW_10580</name>
</gene>
<protein>
    <submittedName>
        <fullName evidence="5">GntR family transcriptional regulator</fullName>
    </submittedName>
</protein>
<dbReference type="PRINTS" id="PR00035">
    <property type="entry name" value="HTHGNTR"/>
</dbReference>
<dbReference type="PANTHER" id="PTHR43537:SF24">
    <property type="entry name" value="GLUCONATE OPERON TRANSCRIPTIONAL REPRESSOR"/>
    <property type="match status" value="1"/>
</dbReference>
<reference evidence="6" key="1">
    <citation type="journal article" date="2019" name="Int. J. Syst. Evol. Microbiol.">
        <title>The Global Catalogue of Microorganisms (GCM) 10K type strain sequencing project: providing services to taxonomists for standard genome sequencing and annotation.</title>
        <authorList>
            <consortium name="The Broad Institute Genomics Platform"/>
            <consortium name="The Broad Institute Genome Sequencing Center for Infectious Disease"/>
            <person name="Wu L."/>
            <person name="Ma J."/>
        </authorList>
    </citation>
    <scope>NUCLEOTIDE SEQUENCE [LARGE SCALE GENOMIC DNA]</scope>
    <source>
        <strain evidence="6">CGMCC 1.10363</strain>
    </source>
</reference>
<organism evidence="5 6">
    <name type="scientific">Gryllotalpicola reticulitermitis</name>
    <dbReference type="NCBI Taxonomy" id="1184153"/>
    <lineage>
        <taxon>Bacteria</taxon>
        <taxon>Bacillati</taxon>
        <taxon>Actinomycetota</taxon>
        <taxon>Actinomycetes</taxon>
        <taxon>Micrococcales</taxon>
        <taxon>Microbacteriaceae</taxon>
        <taxon>Gryllotalpicola</taxon>
    </lineage>
</organism>
<proteinExistence type="predicted"/>
<keyword evidence="3" id="KW-0804">Transcription</keyword>
<evidence type="ECO:0000313" key="5">
    <source>
        <dbReference type="EMBL" id="MFC4243821.1"/>
    </source>
</evidence>
<evidence type="ECO:0000256" key="3">
    <source>
        <dbReference type="ARBA" id="ARBA00023163"/>
    </source>
</evidence>
<dbReference type="Gene3D" id="1.10.10.10">
    <property type="entry name" value="Winged helix-like DNA-binding domain superfamily/Winged helix DNA-binding domain"/>
    <property type="match status" value="1"/>
</dbReference>
<dbReference type="InterPro" id="IPR036390">
    <property type="entry name" value="WH_DNA-bd_sf"/>
</dbReference>
<dbReference type="SUPFAM" id="SSF48008">
    <property type="entry name" value="GntR ligand-binding domain-like"/>
    <property type="match status" value="1"/>
</dbReference>
<dbReference type="SMART" id="SM00345">
    <property type="entry name" value="HTH_GNTR"/>
    <property type="match status" value="1"/>
</dbReference>
<dbReference type="SMART" id="SM00895">
    <property type="entry name" value="FCD"/>
    <property type="match status" value="1"/>
</dbReference>
<evidence type="ECO:0000259" key="4">
    <source>
        <dbReference type="PROSITE" id="PS50949"/>
    </source>
</evidence>
<feature type="domain" description="HTH gntR-type" evidence="4">
    <location>
        <begin position="11"/>
        <end position="78"/>
    </location>
</feature>
<dbReference type="InterPro" id="IPR011711">
    <property type="entry name" value="GntR_C"/>
</dbReference>
<dbReference type="InterPro" id="IPR036388">
    <property type="entry name" value="WH-like_DNA-bd_sf"/>
</dbReference>
<sequence length="218" mass="24464">MTPPINDGEARTTPLAIAQVLRARIIGGNYAPGEQLVEDRLAKHFGVSRIPVREALRMLEAEGFVDLVPYRGAFVAEVDRDAADHTLEIRAGLEPIAARRAAVYRTEENLDVLRDALSRGEHATEKQQFELLPSLNSVFHSELWSASANGELKNLLDQLNFKIAWVYSLNVRRNATESWQGHRRILDAVEAGDDLGAEAAMRTHIDNAIEVHRRYPHR</sequence>
<evidence type="ECO:0000313" key="6">
    <source>
        <dbReference type="Proteomes" id="UP001595900"/>
    </source>
</evidence>
<dbReference type="RefSeq" id="WP_390228899.1">
    <property type="nucleotide sequence ID" value="NZ_JBHSCN010000005.1"/>
</dbReference>
<dbReference type="CDD" id="cd07377">
    <property type="entry name" value="WHTH_GntR"/>
    <property type="match status" value="1"/>
</dbReference>
<dbReference type="PANTHER" id="PTHR43537">
    <property type="entry name" value="TRANSCRIPTIONAL REGULATOR, GNTR FAMILY"/>
    <property type="match status" value="1"/>
</dbReference>
<accession>A0ABV8Q607</accession>
<name>A0ABV8Q607_9MICO</name>
<dbReference type="Gene3D" id="1.20.120.530">
    <property type="entry name" value="GntR ligand-binding domain-like"/>
    <property type="match status" value="1"/>
</dbReference>
<dbReference type="Pfam" id="PF00392">
    <property type="entry name" value="GntR"/>
    <property type="match status" value="1"/>
</dbReference>
<dbReference type="Pfam" id="PF07729">
    <property type="entry name" value="FCD"/>
    <property type="match status" value="1"/>
</dbReference>
<comment type="caution">
    <text evidence="5">The sequence shown here is derived from an EMBL/GenBank/DDBJ whole genome shotgun (WGS) entry which is preliminary data.</text>
</comment>
<dbReference type="PROSITE" id="PS50949">
    <property type="entry name" value="HTH_GNTR"/>
    <property type="match status" value="1"/>
</dbReference>
<evidence type="ECO:0000256" key="2">
    <source>
        <dbReference type="ARBA" id="ARBA00023125"/>
    </source>
</evidence>
<dbReference type="Proteomes" id="UP001595900">
    <property type="component" value="Unassembled WGS sequence"/>
</dbReference>
<dbReference type="InterPro" id="IPR000524">
    <property type="entry name" value="Tscrpt_reg_HTH_GntR"/>
</dbReference>
<dbReference type="SUPFAM" id="SSF46785">
    <property type="entry name" value="Winged helix' DNA-binding domain"/>
    <property type="match status" value="1"/>
</dbReference>
<keyword evidence="1" id="KW-0805">Transcription regulation</keyword>
<dbReference type="EMBL" id="JBHSCN010000005">
    <property type="protein sequence ID" value="MFC4243821.1"/>
    <property type="molecule type" value="Genomic_DNA"/>
</dbReference>
<keyword evidence="6" id="KW-1185">Reference proteome</keyword>
<keyword evidence="2" id="KW-0238">DNA-binding</keyword>